<organism evidence="1">
    <name type="scientific">Tupanvirus soda lake</name>
    <dbReference type="NCBI Taxonomy" id="2126985"/>
    <lineage>
        <taxon>Viruses</taxon>
        <taxon>Varidnaviria</taxon>
        <taxon>Bamfordvirae</taxon>
        <taxon>Nucleocytoviricota</taxon>
        <taxon>Megaviricetes</taxon>
        <taxon>Imitervirales</taxon>
        <taxon>Mimiviridae</taxon>
        <taxon>Megamimivirinae</taxon>
        <taxon>Tupanvirus</taxon>
        <taxon>Tupanvirus salinum</taxon>
    </lineage>
</organism>
<protein>
    <submittedName>
        <fullName evidence="1">Uncharacterized protein</fullName>
    </submittedName>
</protein>
<reference evidence="1" key="1">
    <citation type="submission" date="2017-01" db="EMBL/GenBank/DDBJ databases">
        <authorList>
            <person name="Assis F.L."/>
            <person name="Abrahao J.S."/>
            <person name="Silva L."/>
            <person name="Khalil J.B."/>
            <person name="Rodrigues R."/>
            <person name="Silva L.S."/>
            <person name="Arantes T."/>
            <person name="Boratto P."/>
            <person name="Andrade M."/>
            <person name="Kroon E.G."/>
            <person name="Ribeiro B."/>
            <person name="Bergier I."/>
            <person name="Seligmann H."/>
            <person name="Ghigo E."/>
            <person name="Colson P."/>
            <person name="Levasseur A."/>
            <person name="Raoult D."/>
            <person name="Scola B.L."/>
        </authorList>
    </citation>
    <scope>NUCLEOTIDE SEQUENCE</scope>
    <source>
        <strain evidence="1">Soda lake</strain>
    </source>
</reference>
<sequence>MSHTEQNSSDLEAYHEKHIATELCDKPTVITMFADTDYLCGNCDKNHHLFDGFCITCQDSFPVMEEFVNNKHYCELCEHKLQSLVSIF</sequence>
<evidence type="ECO:0000313" key="1">
    <source>
        <dbReference type="EMBL" id="QKU35714.1"/>
    </source>
</evidence>
<dbReference type="RefSeq" id="YP_010782393.1">
    <property type="nucleotide sequence ID" value="NC_075039.1"/>
</dbReference>
<name>A0A6N1NMU4_9VIRU</name>
<dbReference type="GeneID" id="80519157"/>
<reference evidence="1" key="2">
    <citation type="journal article" date="2018" name="Nat. Commun.">
        <title>Tailed giant Tupanvirus possesses the most complete translational apparatus of the known virosphere.</title>
        <authorList>
            <person name="Abrahao J."/>
            <person name="Silva L."/>
            <person name="Silva L.S."/>
            <person name="Khalil J.Y.B."/>
            <person name="Rodrigues R."/>
            <person name="Arantes T."/>
            <person name="Assis F."/>
            <person name="Boratto P."/>
            <person name="Andrade M."/>
            <person name="Kroon E.G."/>
            <person name="Ribeiro B."/>
            <person name="Bergier I."/>
            <person name="Seligmann H."/>
            <person name="Ghigo E."/>
            <person name="Colson P."/>
            <person name="Levasseur A."/>
            <person name="Kroemer G."/>
            <person name="Raoult D."/>
            <person name="La Scola B."/>
        </authorList>
    </citation>
    <scope>NUCLEOTIDE SEQUENCE [LARGE SCALE GENOMIC DNA]</scope>
    <source>
        <strain evidence="1">Soda lake</strain>
    </source>
</reference>
<dbReference type="KEGG" id="vg:80519157"/>
<proteinExistence type="predicted"/>
<dbReference type="EMBL" id="KY523104">
    <property type="protein sequence ID" value="QKU35714.1"/>
    <property type="molecule type" value="Genomic_DNA"/>
</dbReference>
<accession>A0A6N1NMU4</accession>